<proteinExistence type="predicted"/>
<accession>A0A1F7KA25</accession>
<evidence type="ECO:0000313" key="3">
    <source>
        <dbReference type="EMBL" id="OGK64732.1"/>
    </source>
</evidence>
<reference evidence="3 4" key="1">
    <citation type="journal article" date="2016" name="Nat. Commun.">
        <title>Thousands of microbial genomes shed light on interconnected biogeochemical processes in an aquifer system.</title>
        <authorList>
            <person name="Anantharaman K."/>
            <person name="Brown C.T."/>
            <person name="Hug L.A."/>
            <person name="Sharon I."/>
            <person name="Castelle C.J."/>
            <person name="Probst A.J."/>
            <person name="Thomas B.C."/>
            <person name="Singh A."/>
            <person name="Wilkins M.J."/>
            <person name="Karaoz U."/>
            <person name="Brodie E.L."/>
            <person name="Williams K.H."/>
            <person name="Hubbard S.S."/>
            <person name="Banfield J.F."/>
        </authorList>
    </citation>
    <scope>NUCLEOTIDE SEQUENCE [LARGE SCALE GENOMIC DNA]</scope>
</reference>
<name>A0A1F7KA25_9BACT</name>
<dbReference type="AlphaFoldDB" id="A0A1F7KA25"/>
<dbReference type="Proteomes" id="UP000178450">
    <property type="component" value="Unassembled WGS sequence"/>
</dbReference>
<feature type="compositionally biased region" description="Basic and acidic residues" evidence="1">
    <location>
        <begin position="9"/>
        <end position="19"/>
    </location>
</feature>
<comment type="caution">
    <text evidence="3">The sequence shown here is derived from an EMBL/GenBank/DDBJ whole genome shotgun (WGS) entry which is preliminary data.</text>
</comment>
<feature type="transmembrane region" description="Helical" evidence="2">
    <location>
        <begin position="29"/>
        <end position="48"/>
    </location>
</feature>
<dbReference type="EMBL" id="MGBG01000015">
    <property type="protein sequence ID" value="OGK64732.1"/>
    <property type="molecule type" value="Genomic_DNA"/>
</dbReference>
<evidence type="ECO:0000256" key="2">
    <source>
        <dbReference type="SAM" id="Phobius"/>
    </source>
</evidence>
<protein>
    <submittedName>
        <fullName evidence="3">Uncharacterized protein</fullName>
    </submittedName>
</protein>
<organism evidence="3 4">
    <name type="scientific">Candidatus Roizmanbacteria bacterium RIFOXYA1_FULL_41_12</name>
    <dbReference type="NCBI Taxonomy" id="1802082"/>
    <lineage>
        <taxon>Bacteria</taxon>
        <taxon>Candidatus Roizmaniibacteriota</taxon>
    </lineage>
</organism>
<keyword evidence="2" id="KW-1133">Transmembrane helix</keyword>
<keyword evidence="2" id="KW-0472">Membrane</keyword>
<evidence type="ECO:0000256" key="1">
    <source>
        <dbReference type="SAM" id="MobiDB-lite"/>
    </source>
</evidence>
<keyword evidence="2" id="KW-0812">Transmembrane</keyword>
<feature type="region of interest" description="Disordered" evidence="1">
    <location>
        <begin position="1"/>
        <end position="22"/>
    </location>
</feature>
<sequence>MAEQIIHQLDNKDQPKPIKTEVTNNPKKWSGILITVIVVILALTLGRFTAQLTARSDQDLPQVTYTQDAGSGGKTFGQKNTKLCPDQAEGTIKVGGVDGEGTHHLVRKGGKDQYVYLTSSTVDLSLVENKKVQVWGKTYAATTAGWLMDVCYLEIK</sequence>
<gene>
    <name evidence="3" type="ORF">A2209_00165</name>
</gene>
<evidence type="ECO:0000313" key="4">
    <source>
        <dbReference type="Proteomes" id="UP000178450"/>
    </source>
</evidence>